<dbReference type="AlphaFoldDB" id="A0A9R1XAE0"/>
<keyword evidence="2" id="KW-1185">Reference proteome</keyword>
<dbReference type="PANTHER" id="PTHR11208:SF128">
    <property type="entry name" value="K DOMAIN-CONTAINING PROTEIN"/>
    <property type="match status" value="1"/>
</dbReference>
<dbReference type="Proteomes" id="UP000235145">
    <property type="component" value="Unassembled WGS sequence"/>
</dbReference>
<dbReference type="EMBL" id="NBSK02000005">
    <property type="protein sequence ID" value="KAJ0205356.1"/>
    <property type="molecule type" value="Genomic_DNA"/>
</dbReference>
<evidence type="ECO:0000313" key="1">
    <source>
        <dbReference type="EMBL" id="KAJ0205356.1"/>
    </source>
</evidence>
<protein>
    <submittedName>
        <fullName evidence="1">Uncharacterized protein</fullName>
    </submittedName>
</protein>
<comment type="caution">
    <text evidence="1">The sequence shown here is derived from an EMBL/GenBank/DDBJ whole genome shotgun (WGS) entry which is preliminary data.</text>
</comment>
<organism evidence="1 2">
    <name type="scientific">Lactuca sativa</name>
    <name type="common">Garden lettuce</name>
    <dbReference type="NCBI Taxonomy" id="4236"/>
    <lineage>
        <taxon>Eukaryota</taxon>
        <taxon>Viridiplantae</taxon>
        <taxon>Streptophyta</taxon>
        <taxon>Embryophyta</taxon>
        <taxon>Tracheophyta</taxon>
        <taxon>Spermatophyta</taxon>
        <taxon>Magnoliopsida</taxon>
        <taxon>eudicotyledons</taxon>
        <taxon>Gunneridae</taxon>
        <taxon>Pentapetalae</taxon>
        <taxon>asterids</taxon>
        <taxon>campanulids</taxon>
        <taxon>Asterales</taxon>
        <taxon>Asteraceae</taxon>
        <taxon>Cichorioideae</taxon>
        <taxon>Cichorieae</taxon>
        <taxon>Lactucinae</taxon>
        <taxon>Lactuca</taxon>
    </lineage>
</organism>
<dbReference type="GO" id="GO:0003723">
    <property type="term" value="F:RNA binding"/>
    <property type="evidence" value="ECO:0007669"/>
    <property type="project" value="InterPro"/>
</dbReference>
<accession>A0A9R1XAE0</accession>
<evidence type="ECO:0000313" key="2">
    <source>
        <dbReference type="Proteomes" id="UP000235145"/>
    </source>
</evidence>
<dbReference type="InterPro" id="IPR036612">
    <property type="entry name" value="KH_dom_type_1_sf"/>
</dbReference>
<proteinExistence type="predicted"/>
<dbReference type="InterPro" id="IPR045071">
    <property type="entry name" value="BBP-like"/>
</dbReference>
<dbReference type="Gene3D" id="3.30.1370.10">
    <property type="entry name" value="K Homology domain, type 1"/>
    <property type="match status" value="1"/>
</dbReference>
<sequence>MNSYRTMGIMSLTECDIESQAPWILQIIRHIFQRLSGITMDWQGTPVSPSSYTVKQILRLEILVDTFPNDEKQNGTHGYEHLNEPLHILIEADLPPCVVDLRLRQAHEFIQELLKAIT</sequence>
<name>A0A9R1XAE0_LACSA</name>
<gene>
    <name evidence="1" type="ORF">LSAT_V11C500239530</name>
</gene>
<dbReference type="PANTHER" id="PTHR11208">
    <property type="entry name" value="RNA-BINDING PROTEIN RELATED"/>
    <property type="match status" value="1"/>
</dbReference>
<reference evidence="1 2" key="1">
    <citation type="journal article" date="2017" name="Nat. Commun.">
        <title>Genome assembly with in vitro proximity ligation data and whole-genome triplication in lettuce.</title>
        <authorList>
            <person name="Reyes-Chin-Wo S."/>
            <person name="Wang Z."/>
            <person name="Yang X."/>
            <person name="Kozik A."/>
            <person name="Arikit S."/>
            <person name="Song C."/>
            <person name="Xia L."/>
            <person name="Froenicke L."/>
            <person name="Lavelle D.O."/>
            <person name="Truco M.J."/>
            <person name="Xia R."/>
            <person name="Zhu S."/>
            <person name="Xu C."/>
            <person name="Xu H."/>
            <person name="Xu X."/>
            <person name="Cox K."/>
            <person name="Korf I."/>
            <person name="Meyers B.C."/>
            <person name="Michelmore R.W."/>
        </authorList>
    </citation>
    <scope>NUCLEOTIDE SEQUENCE [LARGE SCALE GENOMIC DNA]</scope>
    <source>
        <strain evidence="2">cv. Salinas</strain>
        <tissue evidence="1">Seedlings</tissue>
    </source>
</reference>